<feature type="domain" description="Strictosidine synthase conserved region" evidence="3">
    <location>
        <begin position="34"/>
        <end position="114"/>
    </location>
</feature>
<evidence type="ECO:0000313" key="4">
    <source>
        <dbReference type="EMBL" id="KHJ88524.1"/>
    </source>
</evidence>
<keyword evidence="2" id="KW-0325">Glycoprotein</keyword>
<dbReference type="InterPro" id="IPR018119">
    <property type="entry name" value="Strictosidine_synth_cons-reg"/>
</dbReference>
<accession>A0A0B1SU96</accession>
<dbReference type="AlphaFoldDB" id="A0A0B1SU96"/>
<dbReference type="OrthoDB" id="5307922at2759"/>
<dbReference type="Pfam" id="PF03088">
    <property type="entry name" value="Str_synth"/>
    <property type="match status" value="1"/>
</dbReference>
<sequence>MYVINWETEKVRQLFAGGASISDDDTATPTRYLNDFDFLPDGRLVISEASTKFDDRDFIYELLEHRPNGRLLVYDIEKDHLSVLLSGLYFPNGVEVVRGKVFIAEMGMARILKYSPSSKSLDVLIDNLPGYPDNIRQTDNGELWVPLAALRSEEDNWLAGKPALRALLTKLLSPQAVQVVAEWMTRKYGLLLKVDVESGKILESLHDSTGRVADITTAVEDGRGHLLMGSDANYYLAKLKL</sequence>
<dbReference type="Proteomes" id="UP000053660">
    <property type="component" value="Unassembled WGS sequence"/>
</dbReference>
<name>A0A0B1SU96_OESDE</name>
<reference evidence="4 5" key="1">
    <citation type="submission" date="2014-03" db="EMBL/GenBank/DDBJ databases">
        <title>Draft genome of the hookworm Oesophagostomum dentatum.</title>
        <authorList>
            <person name="Mitreva M."/>
        </authorList>
    </citation>
    <scope>NUCLEOTIDE SEQUENCE [LARGE SCALE GENOMIC DNA]</scope>
    <source>
        <strain evidence="4 5">OD-Hann</strain>
    </source>
</reference>
<protein>
    <submittedName>
        <fullName evidence="4">Strictosidine synthase</fullName>
    </submittedName>
</protein>
<evidence type="ECO:0000256" key="2">
    <source>
        <dbReference type="ARBA" id="ARBA00023180"/>
    </source>
</evidence>
<dbReference type="GO" id="GO:0016787">
    <property type="term" value="F:hydrolase activity"/>
    <property type="evidence" value="ECO:0007669"/>
    <property type="project" value="TreeGrafter"/>
</dbReference>
<evidence type="ECO:0000313" key="5">
    <source>
        <dbReference type="Proteomes" id="UP000053660"/>
    </source>
</evidence>
<proteinExistence type="inferred from homology"/>
<evidence type="ECO:0000256" key="1">
    <source>
        <dbReference type="ARBA" id="ARBA00009191"/>
    </source>
</evidence>
<dbReference type="InterPro" id="IPR011042">
    <property type="entry name" value="6-blade_b-propeller_TolB-like"/>
</dbReference>
<evidence type="ECO:0000259" key="3">
    <source>
        <dbReference type="Pfam" id="PF03088"/>
    </source>
</evidence>
<dbReference type="PANTHER" id="PTHR10426">
    <property type="entry name" value="STRICTOSIDINE SYNTHASE-RELATED"/>
    <property type="match status" value="1"/>
</dbReference>
<comment type="similarity">
    <text evidence="1">Belongs to the strictosidine synthase family.</text>
</comment>
<organism evidence="4 5">
    <name type="scientific">Oesophagostomum dentatum</name>
    <name type="common">Nodular worm</name>
    <dbReference type="NCBI Taxonomy" id="61180"/>
    <lineage>
        <taxon>Eukaryota</taxon>
        <taxon>Metazoa</taxon>
        <taxon>Ecdysozoa</taxon>
        <taxon>Nematoda</taxon>
        <taxon>Chromadorea</taxon>
        <taxon>Rhabditida</taxon>
        <taxon>Rhabditina</taxon>
        <taxon>Rhabditomorpha</taxon>
        <taxon>Strongyloidea</taxon>
        <taxon>Strongylidae</taxon>
        <taxon>Oesophagostomum</taxon>
    </lineage>
</organism>
<keyword evidence="5" id="KW-1185">Reference proteome</keyword>
<dbReference type="PANTHER" id="PTHR10426:SF124">
    <property type="entry name" value="STRICTOSIDINE SYNTHASE CONSERVED REGION DOMAIN-CONTAINING PROTEIN"/>
    <property type="match status" value="1"/>
</dbReference>
<dbReference type="GO" id="GO:0012505">
    <property type="term" value="C:endomembrane system"/>
    <property type="evidence" value="ECO:0007669"/>
    <property type="project" value="TreeGrafter"/>
</dbReference>
<dbReference type="SUPFAM" id="SSF63829">
    <property type="entry name" value="Calcium-dependent phosphotriesterase"/>
    <property type="match status" value="1"/>
</dbReference>
<dbReference type="Gene3D" id="2.120.10.30">
    <property type="entry name" value="TolB, C-terminal domain"/>
    <property type="match status" value="1"/>
</dbReference>
<gene>
    <name evidence="4" type="ORF">OESDEN_11680</name>
</gene>
<dbReference type="EMBL" id="KN555695">
    <property type="protein sequence ID" value="KHJ88524.1"/>
    <property type="molecule type" value="Genomic_DNA"/>
</dbReference>